<evidence type="ECO:0000256" key="1">
    <source>
        <dbReference type="SAM" id="MobiDB-lite"/>
    </source>
</evidence>
<feature type="region of interest" description="Disordered" evidence="1">
    <location>
        <begin position="1"/>
        <end position="23"/>
    </location>
</feature>
<sequence length="117" mass="12471">MGYGLRVTAAAAPQPRHGRSGPPFANATAAEVRAALIPEEAEEFARDWRAALAIAADTLDLAPVLETLEDWRTVAQLTAAAGPEGHRAMYRRAAGRLTGQRVPDDEPVSETKARLGL</sequence>
<dbReference type="Proteomes" id="UP000295680">
    <property type="component" value="Unassembled WGS sequence"/>
</dbReference>
<protein>
    <submittedName>
        <fullName evidence="2">Uncharacterized protein</fullName>
    </submittedName>
</protein>
<accession>A0A4R2JWW3</accession>
<comment type="caution">
    <text evidence="2">The sequence shown here is derived from an EMBL/GenBank/DDBJ whole genome shotgun (WGS) entry which is preliminary data.</text>
</comment>
<gene>
    <name evidence="2" type="ORF">EV192_10215</name>
</gene>
<dbReference type="EMBL" id="SLWS01000002">
    <property type="protein sequence ID" value="TCO61878.1"/>
    <property type="molecule type" value="Genomic_DNA"/>
</dbReference>
<dbReference type="AlphaFoldDB" id="A0A4R2JWW3"/>
<name>A0A4R2JWW3_9PSEU</name>
<reference evidence="2 3" key="1">
    <citation type="submission" date="2019-03" db="EMBL/GenBank/DDBJ databases">
        <title>Genomic Encyclopedia of Type Strains, Phase IV (KMG-IV): sequencing the most valuable type-strain genomes for metagenomic binning, comparative biology and taxonomic classification.</title>
        <authorList>
            <person name="Goeker M."/>
        </authorList>
    </citation>
    <scope>NUCLEOTIDE SEQUENCE [LARGE SCALE GENOMIC DNA]</scope>
    <source>
        <strain evidence="2 3">DSM 45934</strain>
    </source>
</reference>
<evidence type="ECO:0000313" key="3">
    <source>
        <dbReference type="Proteomes" id="UP000295680"/>
    </source>
</evidence>
<keyword evidence="3" id="KW-1185">Reference proteome</keyword>
<feature type="region of interest" description="Disordered" evidence="1">
    <location>
        <begin position="95"/>
        <end position="117"/>
    </location>
</feature>
<evidence type="ECO:0000313" key="2">
    <source>
        <dbReference type="EMBL" id="TCO61878.1"/>
    </source>
</evidence>
<dbReference type="InterPro" id="IPR046214">
    <property type="entry name" value="DUF6247"/>
</dbReference>
<dbReference type="Pfam" id="PF19760">
    <property type="entry name" value="DUF6247"/>
    <property type="match status" value="1"/>
</dbReference>
<organism evidence="2 3">
    <name type="scientific">Actinocrispum wychmicini</name>
    <dbReference type="NCBI Taxonomy" id="1213861"/>
    <lineage>
        <taxon>Bacteria</taxon>
        <taxon>Bacillati</taxon>
        <taxon>Actinomycetota</taxon>
        <taxon>Actinomycetes</taxon>
        <taxon>Pseudonocardiales</taxon>
        <taxon>Pseudonocardiaceae</taxon>
        <taxon>Actinocrispum</taxon>
    </lineage>
</organism>
<proteinExistence type="predicted"/>